<keyword evidence="7" id="KW-1185">Reference proteome</keyword>
<feature type="domain" description="Alginate lyase" evidence="5">
    <location>
        <begin position="187"/>
        <end position="393"/>
    </location>
</feature>
<dbReference type="GO" id="GO:0016829">
    <property type="term" value="F:lyase activity"/>
    <property type="evidence" value="ECO:0007669"/>
    <property type="project" value="UniProtKB-KW"/>
</dbReference>
<protein>
    <recommendedName>
        <fullName evidence="5">Alginate lyase domain-containing protein</fullName>
    </recommendedName>
</protein>
<accession>A0A9P6FY43</accession>
<evidence type="ECO:0000259" key="5">
    <source>
        <dbReference type="Pfam" id="PF05426"/>
    </source>
</evidence>
<feature type="transmembrane region" description="Helical" evidence="4">
    <location>
        <begin position="12"/>
        <end position="31"/>
    </location>
</feature>
<evidence type="ECO:0000256" key="4">
    <source>
        <dbReference type="SAM" id="Phobius"/>
    </source>
</evidence>
<keyword evidence="4" id="KW-0812">Transmembrane</keyword>
<organism evidence="6 7">
    <name type="scientific">Lunasporangiospora selenospora</name>
    <dbReference type="NCBI Taxonomy" id="979761"/>
    <lineage>
        <taxon>Eukaryota</taxon>
        <taxon>Fungi</taxon>
        <taxon>Fungi incertae sedis</taxon>
        <taxon>Mucoromycota</taxon>
        <taxon>Mortierellomycotina</taxon>
        <taxon>Mortierellomycetes</taxon>
        <taxon>Mortierellales</taxon>
        <taxon>Mortierellaceae</taxon>
        <taxon>Lunasporangiospora</taxon>
    </lineage>
</organism>
<evidence type="ECO:0000313" key="6">
    <source>
        <dbReference type="EMBL" id="KAF9583649.1"/>
    </source>
</evidence>
<dbReference type="Pfam" id="PF05426">
    <property type="entry name" value="Alginate_lyase"/>
    <property type="match status" value="1"/>
</dbReference>
<name>A0A9P6FY43_9FUNG</name>
<dbReference type="AlphaFoldDB" id="A0A9P6FY43"/>
<proteinExistence type="predicted"/>
<dbReference type="Proteomes" id="UP000780801">
    <property type="component" value="Unassembled WGS sequence"/>
</dbReference>
<keyword evidence="1" id="KW-0732">Signal</keyword>
<gene>
    <name evidence="6" type="ORF">BGW38_008945</name>
</gene>
<dbReference type="InterPro" id="IPR008929">
    <property type="entry name" value="Chondroitin_lyas"/>
</dbReference>
<dbReference type="GO" id="GO:0042597">
    <property type="term" value="C:periplasmic space"/>
    <property type="evidence" value="ECO:0007669"/>
    <property type="project" value="InterPro"/>
</dbReference>
<feature type="compositionally biased region" description="Basic and acidic residues" evidence="3">
    <location>
        <begin position="56"/>
        <end position="76"/>
    </location>
</feature>
<feature type="compositionally biased region" description="Basic and acidic residues" evidence="3">
    <location>
        <begin position="85"/>
        <end position="95"/>
    </location>
</feature>
<feature type="region of interest" description="Disordered" evidence="3">
    <location>
        <begin position="489"/>
        <end position="513"/>
    </location>
</feature>
<keyword evidence="4" id="KW-0472">Membrane</keyword>
<feature type="compositionally biased region" description="Basic and acidic residues" evidence="3">
    <location>
        <begin position="495"/>
        <end position="510"/>
    </location>
</feature>
<feature type="region of interest" description="Disordered" evidence="3">
    <location>
        <begin position="56"/>
        <end position="134"/>
    </location>
</feature>
<dbReference type="InterPro" id="IPR008397">
    <property type="entry name" value="Alginate_lyase_dom"/>
</dbReference>
<dbReference type="OrthoDB" id="63533at2759"/>
<sequence length="535" mass="61158">MAYLRGPTKRTLAIVLGLCIFMLLLTLTPYSDNSLDHSGWREDTPDLDEIAFRQESAERERQIERQRQQDVVERKQQQQSLDQLEQDRLEQDRLRNQPQHNDADEDDDAEDTEEADESADGLPTEFSELRFPAESQQRLEAEIGRERLARYLGEGQNREAREVAVRYVLGQANIAHRNNSVYSVVIKPKSKYPPSGDKHDYSSLARYLEKSQYELWTAPNPDMDLVWDYRLLRKMFRDCHFMGHAYFWTGDERYAEKIVFRVKQWFLDADTKMNPNLKYGSLIFGNELGRAQGVLDMFKVYAMFDALKTIRGSKAMQAEPTLIKDLQAWFSSYLDWMHSSVQANQERNAHNNHGTYYSVQYISILEFLGRTADARAQAEDAKSGMMLLAMQADTFGVDLWHHVGPVEEKEIRVNSKKTIPIKVGGGTIEDATKYLSEYAIKDPSEWPYPDSGTRNIRDVLKMARVASLVYGQDRWQGLIESLEAKLDEVASGSGEHGEGAEGEGKGHNAPDDGDPNGFVCELGILSKGSLWHCYK</sequence>
<feature type="compositionally biased region" description="Acidic residues" evidence="3">
    <location>
        <begin position="103"/>
        <end position="119"/>
    </location>
</feature>
<keyword evidence="4" id="KW-1133">Transmembrane helix</keyword>
<reference evidence="6" key="1">
    <citation type="journal article" date="2020" name="Fungal Divers.">
        <title>Resolving the Mortierellaceae phylogeny through synthesis of multi-gene phylogenetics and phylogenomics.</title>
        <authorList>
            <person name="Vandepol N."/>
            <person name="Liber J."/>
            <person name="Desiro A."/>
            <person name="Na H."/>
            <person name="Kennedy M."/>
            <person name="Barry K."/>
            <person name="Grigoriev I.V."/>
            <person name="Miller A.N."/>
            <person name="O'Donnell K."/>
            <person name="Stajich J.E."/>
            <person name="Bonito G."/>
        </authorList>
    </citation>
    <scope>NUCLEOTIDE SEQUENCE</scope>
    <source>
        <strain evidence="6">KOD1015</strain>
    </source>
</reference>
<dbReference type="Gene3D" id="1.50.10.100">
    <property type="entry name" value="Chondroitin AC/alginate lyase"/>
    <property type="match status" value="1"/>
</dbReference>
<dbReference type="EMBL" id="JAABOA010000636">
    <property type="protein sequence ID" value="KAF9583649.1"/>
    <property type="molecule type" value="Genomic_DNA"/>
</dbReference>
<evidence type="ECO:0000256" key="3">
    <source>
        <dbReference type="SAM" id="MobiDB-lite"/>
    </source>
</evidence>
<dbReference type="SUPFAM" id="SSF48230">
    <property type="entry name" value="Chondroitin AC/alginate lyase"/>
    <property type="match status" value="1"/>
</dbReference>
<comment type="caution">
    <text evidence="6">The sequence shown here is derived from an EMBL/GenBank/DDBJ whole genome shotgun (WGS) entry which is preliminary data.</text>
</comment>
<evidence type="ECO:0000256" key="2">
    <source>
        <dbReference type="ARBA" id="ARBA00023239"/>
    </source>
</evidence>
<evidence type="ECO:0000256" key="1">
    <source>
        <dbReference type="ARBA" id="ARBA00022729"/>
    </source>
</evidence>
<keyword evidence="2" id="KW-0456">Lyase</keyword>
<evidence type="ECO:0000313" key="7">
    <source>
        <dbReference type="Proteomes" id="UP000780801"/>
    </source>
</evidence>